<proteinExistence type="inferred from homology"/>
<evidence type="ECO:0000313" key="10">
    <source>
        <dbReference type="Proteomes" id="UP000547674"/>
    </source>
</evidence>
<comment type="subcellular location">
    <subcellularLocation>
        <location evidence="1 7">Cell membrane</location>
        <topology evidence="1 7">Multi-pass membrane protein</topology>
    </subcellularLocation>
</comment>
<dbReference type="GO" id="GO:0055085">
    <property type="term" value="P:transmembrane transport"/>
    <property type="evidence" value="ECO:0007669"/>
    <property type="project" value="InterPro"/>
</dbReference>
<keyword evidence="5 7" id="KW-1133">Transmembrane helix</keyword>
<dbReference type="PANTHER" id="PTHR30043">
    <property type="entry name" value="PHOSPHONATES TRANSPORT SYSTEM PERMEASE PROTEIN"/>
    <property type="match status" value="1"/>
</dbReference>
<gene>
    <name evidence="9" type="ORF">HKN21_16675</name>
</gene>
<dbReference type="Pfam" id="PF00528">
    <property type="entry name" value="BPD_transp_1"/>
    <property type="match status" value="1"/>
</dbReference>
<evidence type="ECO:0000256" key="4">
    <source>
        <dbReference type="ARBA" id="ARBA00022692"/>
    </source>
</evidence>
<accession>A0A7Y2EC58</accession>
<keyword evidence="3" id="KW-1003">Cell membrane</keyword>
<dbReference type="SUPFAM" id="SSF161098">
    <property type="entry name" value="MetI-like"/>
    <property type="match status" value="1"/>
</dbReference>
<reference evidence="9 10" key="1">
    <citation type="submission" date="2020-03" db="EMBL/GenBank/DDBJ databases">
        <title>Metabolic flexibility allows generalist bacteria to become dominant in a frequently disturbed ecosystem.</title>
        <authorList>
            <person name="Chen Y.-J."/>
            <person name="Leung P.M."/>
            <person name="Bay S.K."/>
            <person name="Hugenholtz P."/>
            <person name="Kessler A.J."/>
            <person name="Shelley G."/>
            <person name="Waite D.W."/>
            <person name="Cook P.L."/>
            <person name="Greening C."/>
        </authorList>
    </citation>
    <scope>NUCLEOTIDE SEQUENCE [LARGE SCALE GENOMIC DNA]</scope>
    <source>
        <strain evidence="9">SS_bin_28</strain>
    </source>
</reference>
<evidence type="ECO:0000256" key="7">
    <source>
        <dbReference type="RuleBase" id="RU363032"/>
    </source>
</evidence>
<evidence type="ECO:0000313" key="9">
    <source>
        <dbReference type="EMBL" id="NNF08397.1"/>
    </source>
</evidence>
<keyword evidence="2 7" id="KW-0813">Transport</keyword>
<dbReference type="EMBL" id="JABDJR010000670">
    <property type="protein sequence ID" value="NNF08397.1"/>
    <property type="molecule type" value="Genomic_DNA"/>
</dbReference>
<keyword evidence="6 7" id="KW-0472">Membrane</keyword>
<feature type="transmembrane region" description="Helical" evidence="7">
    <location>
        <begin position="75"/>
        <end position="98"/>
    </location>
</feature>
<feature type="transmembrane region" description="Helical" evidence="7">
    <location>
        <begin position="141"/>
        <end position="164"/>
    </location>
</feature>
<evidence type="ECO:0000256" key="1">
    <source>
        <dbReference type="ARBA" id="ARBA00004651"/>
    </source>
</evidence>
<feature type="transmembrane region" description="Helical" evidence="7">
    <location>
        <begin position="223"/>
        <end position="242"/>
    </location>
</feature>
<dbReference type="InterPro" id="IPR000515">
    <property type="entry name" value="MetI-like"/>
</dbReference>
<dbReference type="PROSITE" id="PS50928">
    <property type="entry name" value="ABC_TM1"/>
    <property type="match status" value="1"/>
</dbReference>
<dbReference type="Proteomes" id="UP000547674">
    <property type="component" value="Unassembled WGS sequence"/>
</dbReference>
<comment type="similarity">
    <text evidence="7">Belongs to the binding-protein-dependent transport system permease family.</text>
</comment>
<evidence type="ECO:0000256" key="5">
    <source>
        <dbReference type="ARBA" id="ARBA00022989"/>
    </source>
</evidence>
<protein>
    <submittedName>
        <fullName evidence="9">ABC transporter permease subunit</fullName>
    </submittedName>
</protein>
<dbReference type="Gene3D" id="1.10.3720.10">
    <property type="entry name" value="MetI-like"/>
    <property type="match status" value="1"/>
</dbReference>
<dbReference type="InterPro" id="IPR035906">
    <property type="entry name" value="MetI-like_sf"/>
</dbReference>
<dbReference type="CDD" id="cd06261">
    <property type="entry name" value="TM_PBP2"/>
    <property type="match status" value="1"/>
</dbReference>
<comment type="caution">
    <text evidence="9">The sequence shown here is derived from an EMBL/GenBank/DDBJ whole genome shotgun (WGS) entry which is preliminary data.</text>
</comment>
<evidence type="ECO:0000256" key="2">
    <source>
        <dbReference type="ARBA" id="ARBA00022448"/>
    </source>
</evidence>
<evidence type="ECO:0000259" key="8">
    <source>
        <dbReference type="PROSITE" id="PS50928"/>
    </source>
</evidence>
<keyword evidence="4 7" id="KW-0812">Transmembrane</keyword>
<dbReference type="GO" id="GO:0005886">
    <property type="term" value="C:plasma membrane"/>
    <property type="evidence" value="ECO:0007669"/>
    <property type="project" value="UniProtKB-SubCell"/>
</dbReference>
<dbReference type="PANTHER" id="PTHR30043:SF1">
    <property type="entry name" value="ABC TRANSPORT SYSTEM PERMEASE PROTEIN P69"/>
    <property type="match status" value="1"/>
</dbReference>
<feature type="domain" description="ABC transmembrane type-1" evidence="8">
    <location>
        <begin position="71"/>
        <end position="275"/>
    </location>
</feature>
<name>A0A7Y2EC58_UNCEI</name>
<feature type="transmembrane region" description="Helical" evidence="7">
    <location>
        <begin position="254"/>
        <end position="275"/>
    </location>
</feature>
<evidence type="ECO:0000256" key="3">
    <source>
        <dbReference type="ARBA" id="ARBA00022475"/>
    </source>
</evidence>
<sequence length="282" mass="31225">MSAVSLALLVVWAWAYGGFRFTDLFQNQSRENATRFLREIRPFPLQDQPWDWTTWFRWMSETIGPNASEALGATLALSVAAVILAAMAALVVSVFAARNLAGPEPFAPSGKPPSQIARVLHRGLVGVTRLILLFARSIPEYVWAFLFITMLGVGAWPVVLALAVHNAGILGRLFSEVIENVEPSASRTLRVSGAGRGQLFVHAILPQSLNRWLLYFFYRWETCIREATVLGLLGFISLGWYIQDARAGVRYDEMVVYVGLGAILILLADLVSAVARRYLRSG</sequence>
<organism evidence="9 10">
    <name type="scientific">Eiseniibacteriota bacterium</name>
    <dbReference type="NCBI Taxonomy" id="2212470"/>
    <lineage>
        <taxon>Bacteria</taxon>
        <taxon>Candidatus Eiseniibacteriota</taxon>
    </lineage>
</organism>
<dbReference type="AlphaFoldDB" id="A0A7Y2EC58"/>
<evidence type="ECO:0000256" key="6">
    <source>
        <dbReference type="ARBA" id="ARBA00023136"/>
    </source>
</evidence>